<dbReference type="InterPro" id="IPR036388">
    <property type="entry name" value="WH-like_DNA-bd_sf"/>
</dbReference>
<evidence type="ECO:0000259" key="3">
    <source>
        <dbReference type="PROSITE" id="PS50043"/>
    </source>
</evidence>
<reference evidence="5" key="1">
    <citation type="journal article" date="2019" name="Int. J. Syst. Evol. Microbiol.">
        <title>The Global Catalogue of Microorganisms (GCM) 10K type strain sequencing project: providing services to taxonomists for standard genome sequencing and annotation.</title>
        <authorList>
            <consortium name="The Broad Institute Genomics Platform"/>
            <consortium name="The Broad Institute Genome Sequencing Center for Infectious Disease"/>
            <person name="Wu L."/>
            <person name="Ma J."/>
        </authorList>
    </citation>
    <scope>NUCLEOTIDE SEQUENCE [LARGE SCALE GENOMIC DNA]</scope>
    <source>
        <strain evidence="5">IBRC-M 10908</strain>
    </source>
</reference>
<organism evidence="4 5">
    <name type="scientific">Salininema proteolyticum</name>
    <dbReference type="NCBI Taxonomy" id="1607685"/>
    <lineage>
        <taxon>Bacteria</taxon>
        <taxon>Bacillati</taxon>
        <taxon>Actinomycetota</taxon>
        <taxon>Actinomycetes</taxon>
        <taxon>Glycomycetales</taxon>
        <taxon>Glycomycetaceae</taxon>
        <taxon>Salininema</taxon>
    </lineage>
</organism>
<dbReference type="InterPro" id="IPR000792">
    <property type="entry name" value="Tscrpt_reg_LuxR_C"/>
</dbReference>
<dbReference type="InterPro" id="IPR016032">
    <property type="entry name" value="Sig_transdc_resp-reg_C-effctor"/>
</dbReference>
<dbReference type="InterPro" id="IPR027417">
    <property type="entry name" value="P-loop_NTPase"/>
</dbReference>
<keyword evidence="5" id="KW-1185">Reference proteome</keyword>
<dbReference type="Pfam" id="PF00196">
    <property type="entry name" value="GerE"/>
    <property type="match status" value="1"/>
</dbReference>
<evidence type="ECO:0000313" key="5">
    <source>
        <dbReference type="Proteomes" id="UP001595823"/>
    </source>
</evidence>
<sequence length="902" mass="97251">MLFGRNPETTVLDDLLRAARDGESSVRSVRGAAGIGKTTLLDWASEHAEGFLVLRAIGIEAETRWPFGGLHLLLRPLMKRIDDLLPEPLAKGLHRALALDGGEAGSAANIGMAVLQLLAEASEERPILCVVDDAQWMDDDSAQALLFASRRLYAERVVFLWGVREGDARPFPTVGIDDLPVGPVDDESALELLSAASPGLNESVRRHIVRIAGGNPLALLELATAHREGRAGVDGFTSAARHSATSLRQSFSERIDALPEATKRLLLLAAAETTGDLALVLKAGALFGTTLEDLAPAEAKELISTSGDEIGFSHPLIRTAAYFGAPLKERARAHRALADSVGGPETGCRRVYHLASAAPGPDESIATDLARKAAEDAVRGGHAAEADTYELAAELSADPAAKVERLLLGAEAAHKAGQSAQALKLSESVVHSSNDPAMLHRAHQVQAVIANWNGDKDASARHWFRSFEQQMLHDPASAGYPLFNVVETAIQHGDFALARSATERGEEHGLEHAPWVRLLLRGGLGLNRSGGVTLAEGVSAVRELMGLHEPLSREQTAHSRLTYAWWCFLTGDPSRAYDHVREVEADCRDSGGNGYLAWALATRAAIEFHCAYYAEAEAHAQEATVLAAEVSDGLWFQRTAVNVLTQTAALRGDFAEARRLLEEIPADASATVEAFVLGCEQRWDEALPLLSKVHRSHLTMYAINFLPTLIEAAARTGKPEEAAEASDYLAAYAEATGEDWVRAVSLRSRALLEEDADTEGLFTEALDLHGGRGDSPLDHGLTHLAYGEWLRRVRRGNDAKEQIALALDRFDRIGAETAAQRARAELRAAGGRAPAVRRKSTAAQNLTPQEFQVAKLAATGLTNREIGSQLYLSPRTVGYHLYKAYPKLGVKTRTELAHLELG</sequence>
<evidence type="ECO:0000313" key="4">
    <source>
        <dbReference type="EMBL" id="MFC4336778.1"/>
    </source>
</evidence>
<name>A0ABV8U0Z6_9ACTN</name>
<dbReference type="SMART" id="SM00421">
    <property type="entry name" value="HTH_LUXR"/>
    <property type="match status" value="1"/>
</dbReference>
<dbReference type="Proteomes" id="UP001595823">
    <property type="component" value="Unassembled WGS sequence"/>
</dbReference>
<protein>
    <submittedName>
        <fullName evidence="4">AAA family ATPase</fullName>
    </submittedName>
</protein>
<keyword evidence="2" id="KW-0067">ATP-binding</keyword>
<accession>A0ABV8U0Z6</accession>
<feature type="domain" description="HTH luxR-type" evidence="3">
    <location>
        <begin position="839"/>
        <end position="902"/>
    </location>
</feature>
<dbReference type="SUPFAM" id="SSF46894">
    <property type="entry name" value="C-terminal effector domain of the bipartite response regulators"/>
    <property type="match status" value="1"/>
</dbReference>
<dbReference type="Gene3D" id="1.10.10.10">
    <property type="entry name" value="Winged helix-like DNA-binding domain superfamily/Winged helix DNA-binding domain"/>
    <property type="match status" value="1"/>
</dbReference>
<dbReference type="EMBL" id="JBHSDK010000021">
    <property type="protein sequence ID" value="MFC4336778.1"/>
    <property type="molecule type" value="Genomic_DNA"/>
</dbReference>
<proteinExistence type="predicted"/>
<dbReference type="InterPro" id="IPR041664">
    <property type="entry name" value="AAA_16"/>
</dbReference>
<keyword evidence="1" id="KW-0547">Nucleotide-binding</keyword>
<evidence type="ECO:0000256" key="2">
    <source>
        <dbReference type="ARBA" id="ARBA00022840"/>
    </source>
</evidence>
<dbReference type="CDD" id="cd06170">
    <property type="entry name" value="LuxR_C_like"/>
    <property type="match status" value="1"/>
</dbReference>
<dbReference type="PANTHER" id="PTHR16305:SF35">
    <property type="entry name" value="TRANSCRIPTIONAL ACTIVATOR DOMAIN"/>
    <property type="match status" value="1"/>
</dbReference>
<dbReference type="Pfam" id="PF13191">
    <property type="entry name" value="AAA_16"/>
    <property type="match status" value="1"/>
</dbReference>
<dbReference type="SUPFAM" id="SSF52540">
    <property type="entry name" value="P-loop containing nucleoside triphosphate hydrolases"/>
    <property type="match status" value="1"/>
</dbReference>
<dbReference type="PRINTS" id="PR00038">
    <property type="entry name" value="HTHLUXR"/>
</dbReference>
<dbReference type="PROSITE" id="PS50043">
    <property type="entry name" value="HTH_LUXR_2"/>
    <property type="match status" value="1"/>
</dbReference>
<gene>
    <name evidence="4" type="ORF">ACFPET_16375</name>
</gene>
<comment type="caution">
    <text evidence="4">The sequence shown here is derived from an EMBL/GenBank/DDBJ whole genome shotgun (WGS) entry which is preliminary data.</text>
</comment>
<dbReference type="PANTHER" id="PTHR16305">
    <property type="entry name" value="TESTICULAR SOLUBLE ADENYLYL CYCLASE"/>
    <property type="match status" value="1"/>
</dbReference>
<dbReference type="RefSeq" id="WP_380623026.1">
    <property type="nucleotide sequence ID" value="NZ_JBHSDK010000021.1"/>
</dbReference>
<evidence type="ECO:0000256" key="1">
    <source>
        <dbReference type="ARBA" id="ARBA00022741"/>
    </source>
</evidence>